<feature type="domain" description="Histidine kinase" evidence="12">
    <location>
        <begin position="201"/>
        <end position="422"/>
    </location>
</feature>
<dbReference type="Pfam" id="PF08448">
    <property type="entry name" value="PAS_4"/>
    <property type="match status" value="1"/>
</dbReference>
<evidence type="ECO:0000256" key="6">
    <source>
        <dbReference type="ARBA" id="ARBA00022777"/>
    </source>
</evidence>
<dbReference type="CDD" id="cd17546">
    <property type="entry name" value="REC_hyHK_CKI1_RcsC-like"/>
    <property type="match status" value="1"/>
</dbReference>
<accession>A0A948RS57</accession>
<dbReference type="SMART" id="SM00387">
    <property type="entry name" value="HATPase_c"/>
    <property type="match status" value="1"/>
</dbReference>
<name>A0A948RS57_UNCEI</name>
<evidence type="ECO:0000256" key="1">
    <source>
        <dbReference type="ARBA" id="ARBA00000085"/>
    </source>
</evidence>
<protein>
    <recommendedName>
        <fullName evidence="10">Sensory/regulatory protein RpfC</fullName>
        <ecNumber evidence="2">2.7.13.3</ecNumber>
    </recommendedName>
</protein>
<dbReference type="InterPro" id="IPR003661">
    <property type="entry name" value="HisK_dim/P_dom"/>
</dbReference>
<comment type="catalytic activity">
    <reaction evidence="1">
        <text>ATP + protein L-histidine = ADP + protein N-phospho-L-histidine.</text>
        <dbReference type="EC" id="2.7.13.3"/>
    </reaction>
</comment>
<dbReference type="AlphaFoldDB" id="A0A948RS57"/>
<dbReference type="Gene3D" id="3.30.565.10">
    <property type="entry name" value="Histidine kinase-like ATPase, C-terminal domain"/>
    <property type="match status" value="1"/>
</dbReference>
<feature type="modified residue" description="4-aspartylphosphate" evidence="11">
    <location>
        <position position="495"/>
    </location>
</feature>
<evidence type="ECO:0000313" key="15">
    <source>
        <dbReference type="Proteomes" id="UP000777784"/>
    </source>
</evidence>
<feature type="domain" description="Response regulatory" evidence="13">
    <location>
        <begin position="441"/>
        <end position="562"/>
    </location>
</feature>
<dbReference type="Proteomes" id="UP000777784">
    <property type="component" value="Unassembled WGS sequence"/>
</dbReference>
<dbReference type="CDD" id="cd00082">
    <property type="entry name" value="HisKA"/>
    <property type="match status" value="1"/>
</dbReference>
<dbReference type="Pfam" id="PF02518">
    <property type="entry name" value="HATPase_c"/>
    <property type="match status" value="1"/>
</dbReference>
<dbReference type="PANTHER" id="PTHR45339">
    <property type="entry name" value="HYBRID SIGNAL TRANSDUCTION HISTIDINE KINASE J"/>
    <property type="match status" value="1"/>
</dbReference>
<evidence type="ECO:0000256" key="8">
    <source>
        <dbReference type="ARBA" id="ARBA00023012"/>
    </source>
</evidence>
<dbReference type="CDD" id="cd16922">
    <property type="entry name" value="HATPase_EvgS-ArcB-TorS-like"/>
    <property type="match status" value="1"/>
</dbReference>
<keyword evidence="6" id="KW-0418">Kinase</keyword>
<dbReference type="Gene3D" id="3.30.450.20">
    <property type="entry name" value="PAS domain"/>
    <property type="match status" value="1"/>
</dbReference>
<dbReference type="SMART" id="SM00388">
    <property type="entry name" value="HisKA"/>
    <property type="match status" value="1"/>
</dbReference>
<dbReference type="GO" id="GO:0000155">
    <property type="term" value="F:phosphorelay sensor kinase activity"/>
    <property type="evidence" value="ECO:0007669"/>
    <property type="project" value="InterPro"/>
</dbReference>
<dbReference type="GO" id="GO:0005524">
    <property type="term" value="F:ATP binding"/>
    <property type="evidence" value="ECO:0007669"/>
    <property type="project" value="UniProtKB-KW"/>
</dbReference>
<dbReference type="Pfam" id="PF00072">
    <property type="entry name" value="Response_reg"/>
    <property type="match status" value="1"/>
</dbReference>
<evidence type="ECO:0000259" key="13">
    <source>
        <dbReference type="PROSITE" id="PS50110"/>
    </source>
</evidence>
<dbReference type="SUPFAM" id="SSF47384">
    <property type="entry name" value="Homodimeric domain of signal transducing histidine kinase"/>
    <property type="match status" value="1"/>
</dbReference>
<dbReference type="InterPro" id="IPR001789">
    <property type="entry name" value="Sig_transdc_resp-reg_receiver"/>
</dbReference>
<gene>
    <name evidence="14" type="ORF">KJ970_02980</name>
</gene>
<keyword evidence="3 11" id="KW-0597">Phosphoprotein</keyword>
<dbReference type="PANTHER" id="PTHR45339:SF1">
    <property type="entry name" value="HYBRID SIGNAL TRANSDUCTION HISTIDINE KINASE J"/>
    <property type="match status" value="1"/>
</dbReference>
<dbReference type="PROSITE" id="PS50109">
    <property type="entry name" value="HIS_KIN"/>
    <property type="match status" value="1"/>
</dbReference>
<evidence type="ECO:0000259" key="12">
    <source>
        <dbReference type="PROSITE" id="PS50109"/>
    </source>
</evidence>
<evidence type="ECO:0000256" key="5">
    <source>
        <dbReference type="ARBA" id="ARBA00022741"/>
    </source>
</evidence>
<keyword evidence="4" id="KW-0808">Transferase</keyword>
<dbReference type="InterPro" id="IPR036890">
    <property type="entry name" value="HATPase_C_sf"/>
</dbReference>
<dbReference type="InterPro" id="IPR005467">
    <property type="entry name" value="His_kinase_dom"/>
</dbReference>
<dbReference type="Pfam" id="PF00512">
    <property type="entry name" value="HisKA"/>
    <property type="match status" value="1"/>
</dbReference>
<dbReference type="InterPro" id="IPR035965">
    <property type="entry name" value="PAS-like_dom_sf"/>
</dbReference>
<dbReference type="InterPro" id="IPR036097">
    <property type="entry name" value="HisK_dim/P_sf"/>
</dbReference>
<keyword evidence="8" id="KW-0902">Two-component regulatory system</keyword>
<dbReference type="SUPFAM" id="SSF55785">
    <property type="entry name" value="PYP-like sensor domain (PAS domain)"/>
    <property type="match status" value="1"/>
</dbReference>
<dbReference type="EC" id="2.7.13.3" evidence="2"/>
<dbReference type="InterPro" id="IPR003594">
    <property type="entry name" value="HATPase_dom"/>
</dbReference>
<dbReference type="InterPro" id="IPR013656">
    <property type="entry name" value="PAS_4"/>
</dbReference>
<dbReference type="PRINTS" id="PR00344">
    <property type="entry name" value="BCTRLSENSOR"/>
</dbReference>
<evidence type="ECO:0000256" key="9">
    <source>
        <dbReference type="ARBA" id="ARBA00064003"/>
    </source>
</evidence>
<organism evidence="14 15">
    <name type="scientific">Eiseniibacteriota bacterium</name>
    <dbReference type="NCBI Taxonomy" id="2212470"/>
    <lineage>
        <taxon>Bacteria</taxon>
        <taxon>Candidatus Eiseniibacteriota</taxon>
    </lineage>
</organism>
<dbReference type="EMBL" id="JAHJDP010000019">
    <property type="protein sequence ID" value="MBU2689865.1"/>
    <property type="molecule type" value="Genomic_DNA"/>
</dbReference>
<evidence type="ECO:0000256" key="11">
    <source>
        <dbReference type="PROSITE-ProRule" id="PRU00169"/>
    </source>
</evidence>
<dbReference type="FunFam" id="1.10.287.130:FF:000002">
    <property type="entry name" value="Two-component osmosensing histidine kinase"/>
    <property type="match status" value="1"/>
</dbReference>
<reference evidence="14" key="1">
    <citation type="submission" date="2021-05" db="EMBL/GenBank/DDBJ databases">
        <title>Energy efficiency and biological interactions define the core microbiome of deep oligotrophic groundwater.</title>
        <authorList>
            <person name="Mehrshad M."/>
            <person name="Lopez-Fernandez M."/>
            <person name="Bell E."/>
            <person name="Bernier-Latmani R."/>
            <person name="Bertilsson S."/>
            <person name="Dopson M."/>
        </authorList>
    </citation>
    <scope>NUCLEOTIDE SEQUENCE</scope>
    <source>
        <strain evidence="14">Modern_marine.mb.64</strain>
    </source>
</reference>
<dbReference type="FunFam" id="3.30.565.10:FF:000010">
    <property type="entry name" value="Sensor histidine kinase RcsC"/>
    <property type="match status" value="1"/>
</dbReference>
<dbReference type="SUPFAM" id="SSF52172">
    <property type="entry name" value="CheY-like"/>
    <property type="match status" value="1"/>
</dbReference>
<keyword evidence="7" id="KW-0067">ATP-binding</keyword>
<sequence length="573" mass="64343">MKKQPSLHSLLQRQLRRHLGNVDTCTAELKNFIEAVNAAYIQSDEDRKMIERSLDLSSKELLEANSEIRAVVQALPDLFYRVDSNGVIIDCKASHSPDLLIPAGQQIGKRIQDIPEPEIGGRFHQMIQETHRDGKLRSFEYELTIKGNLYHYEARIVPLTEDQMILFVRNITERKRAEEEIHLAKSAAEKTALAKSEFLATMSHEIRTPMNGVIGMISLLLDTDLDEEQREFAKTLKKSADALLTLINDILDFSKIEAGKLDIESIEFPIRTIVEEASNIVAERACRKKLELIYLIPPHVPKVVIGDPNRIRQILLNLLGNAIKFTQQGEVLVQVNVEEENSDSMLIRFEVNDTGIGIPKEMHSTLFQPFTQIDSSTTRRYGGTGLGLVISRTLVELMGGSIGFDSILGEGSCFHFTSKVGKCAAVPRNDFAAAEDWRNLNVLLVDDHPSTRFSIAQDLEAWGMNVCSQWSGEGAMNRLEKAKEEGCKIDLAIIDANMPEMDGFELARRIKETPSWRRLPIIFLTPAMPWRQRAEALGIDTPISVQKPANLSHLYAAITKSLVHEMPDIKEAA</sequence>
<dbReference type="SUPFAM" id="SSF55874">
    <property type="entry name" value="ATPase domain of HSP90 chaperone/DNA topoisomerase II/histidine kinase"/>
    <property type="match status" value="1"/>
</dbReference>
<proteinExistence type="predicted"/>
<dbReference type="Gene3D" id="1.10.287.130">
    <property type="match status" value="1"/>
</dbReference>
<dbReference type="SMART" id="SM00448">
    <property type="entry name" value="REC"/>
    <property type="match status" value="1"/>
</dbReference>
<dbReference type="InterPro" id="IPR004358">
    <property type="entry name" value="Sig_transdc_His_kin-like_C"/>
</dbReference>
<comment type="subunit">
    <text evidence="9">At low DSF concentrations, interacts with RpfF.</text>
</comment>
<evidence type="ECO:0000256" key="7">
    <source>
        <dbReference type="ARBA" id="ARBA00022840"/>
    </source>
</evidence>
<evidence type="ECO:0000256" key="2">
    <source>
        <dbReference type="ARBA" id="ARBA00012438"/>
    </source>
</evidence>
<evidence type="ECO:0000256" key="10">
    <source>
        <dbReference type="ARBA" id="ARBA00068150"/>
    </source>
</evidence>
<dbReference type="PROSITE" id="PS50110">
    <property type="entry name" value="RESPONSE_REGULATORY"/>
    <property type="match status" value="1"/>
</dbReference>
<comment type="caution">
    <text evidence="14">The sequence shown here is derived from an EMBL/GenBank/DDBJ whole genome shotgun (WGS) entry which is preliminary data.</text>
</comment>
<evidence type="ECO:0000256" key="3">
    <source>
        <dbReference type="ARBA" id="ARBA00022553"/>
    </source>
</evidence>
<dbReference type="Gene3D" id="3.40.50.2300">
    <property type="match status" value="1"/>
</dbReference>
<keyword evidence="5" id="KW-0547">Nucleotide-binding</keyword>
<evidence type="ECO:0000256" key="4">
    <source>
        <dbReference type="ARBA" id="ARBA00022679"/>
    </source>
</evidence>
<dbReference type="InterPro" id="IPR011006">
    <property type="entry name" value="CheY-like_superfamily"/>
</dbReference>
<evidence type="ECO:0000313" key="14">
    <source>
        <dbReference type="EMBL" id="MBU2689865.1"/>
    </source>
</evidence>